<dbReference type="EMBL" id="CAJZAH010000001">
    <property type="protein sequence ID" value="CAG9169136.1"/>
    <property type="molecule type" value="Genomic_DNA"/>
</dbReference>
<evidence type="ECO:0000256" key="1">
    <source>
        <dbReference type="ARBA" id="ARBA00001933"/>
    </source>
</evidence>
<gene>
    <name evidence="4" type="ORF">LMG21510_01345</name>
</gene>
<dbReference type="InterPro" id="IPR050214">
    <property type="entry name" value="Cys_Synth/Cystath_Beta-Synth"/>
</dbReference>
<comment type="cofactor">
    <cofactor evidence="1">
        <name>pyridoxal 5'-phosphate</name>
        <dbReference type="ChEBI" id="CHEBI:597326"/>
    </cofactor>
</comment>
<evidence type="ECO:0000259" key="3">
    <source>
        <dbReference type="Pfam" id="PF00291"/>
    </source>
</evidence>
<dbReference type="InterPro" id="IPR036052">
    <property type="entry name" value="TrpB-like_PALP_sf"/>
</dbReference>
<dbReference type="Proteomes" id="UP000721236">
    <property type="component" value="Unassembled WGS sequence"/>
</dbReference>
<evidence type="ECO:0000313" key="5">
    <source>
        <dbReference type="Proteomes" id="UP000721236"/>
    </source>
</evidence>
<dbReference type="SUPFAM" id="SSF53686">
    <property type="entry name" value="Tryptophan synthase beta subunit-like PLP-dependent enzymes"/>
    <property type="match status" value="1"/>
</dbReference>
<protein>
    <recommendedName>
        <fullName evidence="3">Tryptophan synthase beta chain-like PALP domain-containing protein</fullName>
    </recommendedName>
</protein>
<sequence>MQTPLPKSSAVSPVSPIRRNARLAKLRCITCQAEYPIADMPAGCPRCAQAGRPSSVEAVYDSLPAAPVAQSSGYRWGHWLPYSHGVSLGEGDTPCLDVRGLARDLDVAALWVKHEGMNPTGSHKDRMAAQGVSRALDIGADTVVLASSGNAAISAAAYCAAAGLRCEVATYRDLPTPFARALHYYGAKRVAFDTGHARWDHVRLRVERDRAFALTNYTVPPVGSPVFGVEGYRAVALEWVAQGCRPDHIMVPTARGDLLWGIYSALRDLVQAGVLPRLPRLWAVEPFARLSRVLDGASLQAEFPGQTAQFSTAGSTVTAQQEIAVRRSGGGALVVGDDAAVDGVSRLARAGFWVELCAGAGLSAARQLRADGRIASSEQVLLLLTAKGERDPFQVESV</sequence>
<proteinExistence type="predicted"/>
<evidence type="ECO:0000313" key="4">
    <source>
        <dbReference type="EMBL" id="CAG9169136.1"/>
    </source>
</evidence>
<name>A0ABM8WNZ0_9BURK</name>
<dbReference type="Gene3D" id="3.40.50.1100">
    <property type="match status" value="2"/>
</dbReference>
<accession>A0ABM8WNZ0</accession>
<comment type="caution">
    <text evidence="4">The sequence shown here is derived from an EMBL/GenBank/DDBJ whole genome shotgun (WGS) entry which is preliminary data.</text>
</comment>
<dbReference type="PANTHER" id="PTHR10314">
    <property type="entry name" value="CYSTATHIONINE BETA-SYNTHASE"/>
    <property type="match status" value="1"/>
</dbReference>
<dbReference type="Pfam" id="PF00291">
    <property type="entry name" value="PALP"/>
    <property type="match status" value="1"/>
</dbReference>
<feature type="domain" description="Tryptophan synthase beta chain-like PALP" evidence="3">
    <location>
        <begin position="86"/>
        <end position="385"/>
    </location>
</feature>
<keyword evidence="5" id="KW-1185">Reference proteome</keyword>
<keyword evidence="2" id="KW-0663">Pyridoxal phosphate</keyword>
<dbReference type="InterPro" id="IPR001926">
    <property type="entry name" value="TrpB-like_PALP"/>
</dbReference>
<reference evidence="4 5" key="1">
    <citation type="submission" date="2021-08" db="EMBL/GenBank/DDBJ databases">
        <authorList>
            <person name="Peeters C."/>
        </authorList>
    </citation>
    <scope>NUCLEOTIDE SEQUENCE [LARGE SCALE GENOMIC DNA]</scope>
    <source>
        <strain evidence="4 5">LMG 21510</strain>
    </source>
</reference>
<evidence type="ECO:0000256" key="2">
    <source>
        <dbReference type="ARBA" id="ARBA00022898"/>
    </source>
</evidence>
<organism evidence="4 5">
    <name type="scientific">Cupriavidus respiraculi</name>
    <dbReference type="NCBI Taxonomy" id="195930"/>
    <lineage>
        <taxon>Bacteria</taxon>
        <taxon>Pseudomonadati</taxon>
        <taxon>Pseudomonadota</taxon>
        <taxon>Betaproteobacteria</taxon>
        <taxon>Burkholderiales</taxon>
        <taxon>Burkholderiaceae</taxon>
        <taxon>Cupriavidus</taxon>
    </lineage>
</organism>